<reference evidence="1" key="1">
    <citation type="submission" date="2024-12" db="EMBL/GenBank/DDBJ databases">
        <title>Comparative genomics and development of molecular markers within Purpureocillium lilacinum and among Purpureocillium species.</title>
        <authorList>
            <person name="Yeh Z.-Y."/>
            <person name="Ni N.-T."/>
            <person name="Lo P.-H."/>
            <person name="Mushyakhwo K."/>
            <person name="Lin C.-F."/>
            <person name="Nai Y.-S."/>
        </authorList>
    </citation>
    <scope>NUCLEOTIDE SEQUENCE</scope>
    <source>
        <strain evidence="1">NCHU-NPUST-175</strain>
    </source>
</reference>
<comment type="caution">
    <text evidence="1">The sequence shown here is derived from an EMBL/GenBank/DDBJ whole genome shotgun (WGS) entry which is preliminary data.</text>
</comment>
<proteinExistence type="predicted"/>
<sequence length="451" mass="48124">MSKWGRGRDKAGPLQLREGWEHAHRAVVVSASFSCARCEGAAWCSIERHPAPSPVVLWTSGTLMLARLPAISKPSANWGEGNLSSDVDDASHAGRRECLSTDVTARIALGGGGTSPSLADGLSRPRAARLAGTARGLEWLRRDLSMRWNLRVEAQSKGGRCDRWTAGTLLTCHTGTFRVHTARAIQDRTPAAIHRSGRTGQTLTTHNGYLRTLRTRQGLPHRILRTYRAGPARASPVPSGPLSHARRLRRPKAMLPNPACAVTAAYCHVGAADSFAHIPIPDALHSVSGADKLRPVVDKGISACHADRVDSCLLRVVHASAGSVTISGAVISDLAACSVERLAPSVTAYSDGCPCLQQRHLLPQPKIPGGLCIEPGGSGFTPQAMALGFSVTFAANPVVAGEERSYHLSWFRGVGPLAASYLCGVVARRLRPGPRKPAMLASDGVPWRWVR</sequence>
<gene>
    <name evidence="1" type="ORF">ACCO45_013176</name>
</gene>
<protein>
    <submittedName>
        <fullName evidence="1">Uncharacterized protein</fullName>
    </submittedName>
</protein>
<keyword evidence="2" id="KW-1185">Reference proteome</keyword>
<accession>A0ACC4DAU9</accession>
<dbReference type="Proteomes" id="UP001638806">
    <property type="component" value="Unassembled WGS sequence"/>
</dbReference>
<evidence type="ECO:0000313" key="1">
    <source>
        <dbReference type="EMBL" id="KAL3953233.1"/>
    </source>
</evidence>
<name>A0ACC4DAU9_PURLI</name>
<evidence type="ECO:0000313" key="2">
    <source>
        <dbReference type="Proteomes" id="UP001638806"/>
    </source>
</evidence>
<dbReference type="EMBL" id="JBGNUJ010000012">
    <property type="protein sequence ID" value="KAL3953233.1"/>
    <property type="molecule type" value="Genomic_DNA"/>
</dbReference>
<organism evidence="1 2">
    <name type="scientific">Purpureocillium lilacinum</name>
    <name type="common">Paecilomyces lilacinus</name>
    <dbReference type="NCBI Taxonomy" id="33203"/>
    <lineage>
        <taxon>Eukaryota</taxon>
        <taxon>Fungi</taxon>
        <taxon>Dikarya</taxon>
        <taxon>Ascomycota</taxon>
        <taxon>Pezizomycotina</taxon>
        <taxon>Sordariomycetes</taxon>
        <taxon>Hypocreomycetidae</taxon>
        <taxon>Hypocreales</taxon>
        <taxon>Ophiocordycipitaceae</taxon>
        <taxon>Purpureocillium</taxon>
    </lineage>
</organism>